<protein>
    <submittedName>
        <fullName evidence="2">Uncharacterized protein</fullName>
    </submittedName>
</protein>
<evidence type="ECO:0000313" key="3">
    <source>
        <dbReference type="Proteomes" id="UP000193498"/>
    </source>
</evidence>
<feature type="region of interest" description="Disordered" evidence="1">
    <location>
        <begin position="390"/>
        <end position="457"/>
    </location>
</feature>
<gene>
    <name evidence="2" type="ORF">K493DRAFT_5637</name>
</gene>
<feature type="compositionally biased region" description="Basic and acidic residues" evidence="1">
    <location>
        <begin position="347"/>
        <end position="357"/>
    </location>
</feature>
<proteinExistence type="predicted"/>
<comment type="caution">
    <text evidence="2">The sequence shown here is derived from an EMBL/GenBank/DDBJ whole genome shotgun (WGS) entry which is preliminary data.</text>
</comment>
<feature type="region of interest" description="Disordered" evidence="1">
    <location>
        <begin position="328"/>
        <end position="378"/>
    </location>
</feature>
<dbReference type="InParanoid" id="A0A1Y1YKW8"/>
<dbReference type="AlphaFoldDB" id="A0A1Y1YKW8"/>
<keyword evidence="3" id="KW-1185">Reference proteome</keyword>
<organism evidence="2 3">
    <name type="scientific">Basidiobolus meristosporus CBS 931.73</name>
    <dbReference type="NCBI Taxonomy" id="1314790"/>
    <lineage>
        <taxon>Eukaryota</taxon>
        <taxon>Fungi</taxon>
        <taxon>Fungi incertae sedis</taxon>
        <taxon>Zoopagomycota</taxon>
        <taxon>Entomophthoromycotina</taxon>
        <taxon>Basidiobolomycetes</taxon>
        <taxon>Basidiobolales</taxon>
        <taxon>Basidiobolaceae</taxon>
        <taxon>Basidiobolus</taxon>
    </lineage>
</organism>
<evidence type="ECO:0000256" key="1">
    <source>
        <dbReference type="SAM" id="MobiDB-lite"/>
    </source>
</evidence>
<feature type="compositionally biased region" description="Basic and acidic residues" evidence="1">
    <location>
        <begin position="399"/>
        <end position="411"/>
    </location>
</feature>
<reference evidence="2 3" key="1">
    <citation type="submission" date="2016-07" db="EMBL/GenBank/DDBJ databases">
        <title>Pervasive Adenine N6-methylation of Active Genes in Fungi.</title>
        <authorList>
            <consortium name="DOE Joint Genome Institute"/>
            <person name="Mondo S.J."/>
            <person name="Dannebaum R.O."/>
            <person name="Kuo R.C."/>
            <person name="Labutti K."/>
            <person name="Haridas S."/>
            <person name="Kuo A."/>
            <person name="Salamov A."/>
            <person name="Ahrendt S.R."/>
            <person name="Lipzen A."/>
            <person name="Sullivan W."/>
            <person name="Andreopoulos W.B."/>
            <person name="Clum A."/>
            <person name="Lindquist E."/>
            <person name="Daum C."/>
            <person name="Ramamoorthy G.K."/>
            <person name="Gryganskyi A."/>
            <person name="Culley D."/>
            <person name="Magnuson J.K."/>
            <person name="James T.Y."/>
            <person name="O'Malley M.A."/>
            <person name="Stajich J.E."/>
            <person name="Spatafora J.W."/>
            <person name="Visel A."/>
            <person name="Grigoriev I.V."/>
        </authorList>
    </citation>
    <scope>NUCLEOTIDE SEQUENCE [LARGE SCALE GENOMIC DNA]</scope>
    <source>
        <strain evidence="2 3">CBS 931.73</strain>
    </source>
</reference>
<evidence type="ECO:0000313" key="2">
    <source>
        <dbReference type="EMBL" id="ORX98638.1"/>
    </source>
</evidence>
<dbReference type="Proteomes" id="UP000193498">
    <property type="component" value="Unassembled WGS sequence"/>
</dbReference>
<accession>A0A1Y1YKW8</accession>
<dbReference type="EMBL" id="MCFE01000110">
    <property type="protein sequence ID" value="ORX98638.1"/>
    <property type="molecule type" value="Genomic_DNA"/>
</dbReference>
<sequence length="475" mass="52092">MNIASNDFVNIRAQDGAVPGNFVFQDLDFQSNSYGSAEEENVSVGKKRNLAEYDVQSFFNDMKKQKLPAVYNSGMASILDNVGKFILDDSTNLLDQQTEQDKEQYLSFFEALKEQIDFDITDTSLEGQPDFDGGYSFDFSSNNIPDGDFNSNSSNAPAAQPILDDFTFGDYALDSQFSAPFTNDTLYSPCPVFPPEVELSPDESAGVEFDIMQLPDDSGLPNDIFPHLEIAQQPEFVFGMASETAGTIPVDDSSDILYPFLDLNSGQLFDAAIEPPPSAVGQIYANPLRKGSRTNLSAVEVQDESSTPELDFSIPEYTSISLFSQMNAPGQTHKASPAPNSVGRATGSDRRSKDQYRKRLPANPPIHRARSVSPAKSESLQVIQTFAARRRSHSAINESTRDLPLRHEHSSQSRSAASHKKKVAHLNLVESIIQKLRTSNPKPAAKQSADEDGSPDLMEKLQARLEAIRLGGKAA</sequence>
<name>A0A1Y1YKW8_9FUNG</name>